<dbReference type="EMBL" id="CP028103">
    <property type="protein sequence ID" value="AVQ31720.1"/>
    <property type="molecule type" value="Genomic_DNA"/>
</dbReference>
<organism evidence="1 2">
    <name type="scientific">Fusobacterium varium ATCC 27725</name>
    <dbReference type="NCBI Taxonomy" id="469618"/>
    <lineage>
        <taxon>Bacteria</taxon>
        <taxon>Fusobacteriati</taxon>
        <taxon>Fusobacteriota</taxon>
        <taxon>Fusobacteriia</taxon>
        <taxon>Fusobacteriales</taxon>
        <taxon>Fusobacteriaceae</taxon>
        <taxon>Fusobacterium</taxon>
    </lineage>
</organism>
<dbReference type="Proteomes" id="UP000241238">
    <property type="component" value="Chromosome"/>
</dbReference>
<keyword evidence="2" id="KW-1185">Reference proteome</keyword>
<name>A0ABN5JHR0_FUSVA</name>
<reference evidence="2" key="1">
    <citation type="journal article" date="2018" name="MSphere">
        <title>Fusobacterium Genomics Using MinION and Illumina Sequencing Enables Genome Completion and Correction.</title>
        <authorList>
            <person name="Todd S.M."/>
            <person name="Settlage R.E."/>
            <person name="Lahmers K.K."/>
            <person name="Slade D.J."/>
        </authorList>
    </citation>
    <scope>NUCLEOTIDE SEQUENCE [LARGE SCALE GENOMIC DNA]</scope>
    <source>
        <strain evidence="2">ATCC 27725</strain>
    </source>
</reference>
<protein>
    <submittedName>
        <fullName evidence="1">Uncharacterized protein</fullName>
    </submittedName>
</protein>
<accession>A0ABN5JHR0</accession>
<gene>
    <name evidence="1" type="ORF">C4N18_11040</name>
</gene>
<evidence type="ECO:0000313" key="2">
    <source>
        <dbReference type="Proteomes" id="UP000241238"/>
    </source>
</evidence>
<proteinExistence type="predicted"/>
<sequence length="75" mass="8830">MRGRKNRILKSGKSELFAKKFLFIHKGEHLPYIFSIIVLFKFVKVNIKVLGGERGPKNEVLKIGRLERLKVRFYV</sequence>
<evidence type="ECO:0000313" key="1">
    <source>
        <dbReference type="EMBL" id="AVQ31720.1"/>
    </source>
</evidence>